<evidence type="ECO:0000313" key="2">
    <source>
        <dbReference type="Proteomes" id="UP001316384"/>
    </source>
</evidence>
<proteinExistence type="predicted"/>
<organism evidence="1 2">
    <name type="scientific">Cellulomonas xiejunii</name>
    <dbReference type="NCBI Taxonomy" id="2968083"/>
    <lineage>
        <taxon>Bacteria</taxon>
        <taxon>Bacillati</taxon>
        <taxon>Actinomycetota</taxon>
        <taxon>Actinomycetes</taxon>
        <taxon>Micrococcales</taxon>
        <taxon>Cellulomonadaceae</taxon>
        <taxon>Cellulomonas</taxon>
    </lineage>
</organism>
<evidence type="ECO:0000313" key="1">
    <source>
        <dbReference type="EMBL" id="UUI70515.1"/>
    </source>
</evidence>
<accession>A0ABY5KL12</accession>
<dbReference type="RefSeq" id="WP_227575818.1">
    <property type="nucleotide sequence ID" value="NZ_CP101987.1"/>
</dbReference>
<name>A0ABY5KL12_9CELL</name>
<protein>
    <submittedName>
        <fullName evidence="1">Uncharacterized protein</fullName>
    </submittedName>
</protein>
<dbReference type="Proteomes" id="UP001316384">
    <property type="component" value="Chromosome"/>
</dbReference>
<dbReference type="EMBL" id="CP101987">
    <property type="protein sequence ID" value="UUI70515.1"/>
    <property type="molecule type" value="Genomic_DNA"/>
</dbReference>
<sequence>MPDLPATPDLPANDERETLRRQVVQWRRLALTTWADAVAEARYDEDGRPLLDQSARLAAELAAVHSTLSWRVTRPLRAGRRVVARLRARS</sequence>
<gene>
    <name evidence="1" type="ORF">NP048_11945</name>
</gene>
<keyword evidence="2" id="KW-1185">Reference proteome</keyword>
<reference evidence="1 2" key="1">
    <citation type="submission" date="2022-07" db="EMBL/GenBank/DDBJ databases">
        <title>Novel species in genus cellulomonas.</title>
        <authorList>
            <person name="Ye L."/>
        </authorList>
    </citation>
    <scope>NUCLEOTIDE SEQUENCE [LARGE SCALE GENOMIC DNA]</scope>
    <source>
        <strain evidence="2">zg-B89</strain>
    </source>
</reference>